<organism evidence="1 2">
    <name type="scientific">Rhynchophorus ferrugineus</name>
    <name type="common">Red palm weevil</name>
    <name type="synonym">Curculio ferrugineus</name>
    <dbReference type="NCBI Taxonomy" id="354439"/>
    <lineage>
        <taxon>Eukaryota</taxon>
        <taxon>Metazoa</taxon>
        <taxon>Ecdysozoa</taxon>
        <taxon>Arthropoda</taxon>
        <taxon>Hexapoda</taxon>
        <taxon>Insecta</taxon>
        <taxon>Pterygota</taxon>
        <taxon>Neoptera</taxon>
        <taxon>Endopterygota</taxon>
        <taxon>Coleoptera</taxon>
        <taxon>Polyphaga</taxon>
        <taxon>Cucujiformia</taxon>
        <taxon>Curculionidae</taxon>
        <taxon>Dryophthorinae</taxon>
        <taxon>Rhynchophorus</taxon>
    </lineage>
</organism>
<dbReference type="Proteomes" id="UP000625711">
    <property type="component" value="Unassembled WGS sequence"/>
</dbReference>
<comment type="caution">
    <text evidence="1">The sequence shown here is derived from an EMBL/GenBank/DDBJ whole genome shotgun (WGS) entry which is preliminary data.</text>
</comment>
<dbReference type="AlphaFoldDB" id="A0A834I765"/>
<dbReference type="EMBL" id="JAACXV010010979">
    <property type="protein sequence ID" value="KAF7275244.1"/>
    <property type="molecule type" value="Genomic_DNA"/>
</dbReference>
<protein>
    <submittedName>
        <fullName evidence="1">Uncharacterized protein</fullName>
    </submittedName>
</protein>
<name>A0A834I765_RHYFE</name>
<reference evidence="1" key="1">
    <citation type="submission" date="2020-08" db="EMBL/GenBank/DDBJ databases">
        <title>Genome sequencing and assembly of the red palm weevil Rhynchophorus ferrugineus.</title>
        <authorList>
            <person name="Dias G.B."/>
            <person name="Bergman C.M."/>
            <person name="Manee M."/>
        </authorList>
    </citation>
    <scope>NUCLEOTIDE SEQUENCE</scope>
    <source>
        <strain evidence="1">AA-2017</strain>
        <tissue evidence="1">Whole larva</tissue>
    </source>
</reference>
<gene>
    <name evidence="1" type="ORF">GWI33_012047</name>
</gene>
<evidence type="ECO:0000313" key="2">
    <source>
        <dbReference type="Proteomes" id="UP000625711"/>
    </source>
</evidence>
<evidence type="ECO:0000313" key="1">
    <source>
        <dbReference type="EMBL" id="KAF7275244.1"/>
    </source>
</evidence>
<sequence>MFGPLGGGAPVELQFMLPFVSARADLIRKVNCSEMKELSKHNRTCGGETGDNQRSDSLCRSCRRLNMFAGRLEKNWQRESYRTSFKDGRGAGAVCLPRY</sequence>
<proteinExistence type="predicted"/>
<accession>A0A834I765</accession>
<keyword evidence="2" id="KW-1185">Reference proteome</keyword>